<organism evidence="5 7">
    <name type="scientific">Terribacillus saccharophilus</name>
    <dbReference type="NCBI Taxonomy" id="361277"/>
    <lineage>
        <taxon>Bacteria</taxon>
        <taxon>Bacillati</taxon>
        <taxon>Bacillota</taxon>
        <taxon>Bacilli</taxon>
        <taxon>Bacillales</taxon>
        <taxon>Bacillaceae</taxon>
        <taxon>Terribacillus</taxon>
    </lineage>
</organism>
<protein>
    <recommendedName>
        <fullName evidence="4">tRNA 5-hydroxyuridine methyltransferase</fullName>
        <ecNumber evidence="4">2.1.1.-</ecNumber>
    </recommendedName>
    <alternativeName>
        <fullName evidence="4">ho5U methyltransferase</fullName>
    </alternativeName>
</protein>
<comment type="subunit">
    <text evidence="4">Homodimer.</text>
</comment>
<dbReference type="HOGENOM" id="CLU_067676_4_0_9"/>
<gene>
    <name evidence="4" type="primary">trmR</name>
    <name evidence="5" type="ORF">GZ22_09670</name>
    <name evidence="6" type="ORF">SAMN04489762_0324</name>
</gene>
<keyword evidence="4" id="KW-0479">Metal-binding</keyword>
<accession>A0AAX2EA54</accession>
<dbReference type="InterPro" id="IPR002935">
    <property type="entry name" value="SAM_O-MeTrfase"/>
</dbReference>
<dbReference type="EMBL" id="FOCD01000001">
    <property type="protein sequence ID" value="SEM53662.1"/>
    <property type="molecule type" value="Genomic_DNA"/>
</dbReference>
<feature type="binding site" evidence="4">
    <location>
        <position position="130"/>
    </location>
    <ligand>
        <name>S-adenosyl-L-methionine</name>
        <dbReference type="ChEBI" id="CHEBI:59789"/>
    </ligand>
</feature>
<proteinExistence type="inferred from homology"/>
<feature type="binding site" evidence="4">
    <location>
        <position position="156"/>
    </location>
    <ligand>
        <name>Mg(2+)</name>
        <dbReference type="ChEBI" id="CHEBI:18420"/>
    </ligand>
</feature>
<feature type="binding site" evidence="4">
    <location>
        <position position="65"/>
    </location>
    <ligand>
        <name>S-adenosyl-L-methionine</name>
        <dbReference type="ChEBI" id="CHEBI:59789"/>
    </ligand>
</feature>
<reference evidence="6 8" key="2">
    <citation type="submission" date="2016-10" db="EMBL/GenBank/DDBJ databases">
        <authorList>
            <person name="Varghese N."/>
            <person name="Submissions S."/>
        </authorList>
    </citation>
    <scope>NUCLEOTIDE SEQUENCE [LARGE SCALE GENOMIC DNA]</scope>
    <source>
        <strain evidence="6 8">DSM 21619</strain>
    </source>
</reference>
<evidence type="ECO:0000256" key="4">
    <source>
        <dbReference type="HAMAP-Rule" id="MF_02217"/>
    </source>
</evidence>
<dbReference type="CDD" id="cd02440">
    <property type="entry name" value="AdoMet_MTases"/>
    <property type="match status" value="1"/>
</dbReference>
<name>A0A075LJH1_9BACI</name>
<dbReference type="AlphaFoldDB" id="A0A075LJH1"/>
<evidence type="ECO:0000313" key="6">
    <source>
        <dbReference type="EMBL" id="SEM53662.1"/>
    </source>
</evidence>
<dbReference type="SUPFAM" id="SSF53335">
    <property type="entry name" value="S-adenosyl-L-methionine-dependent methyltransferases"/>
    <property type="match status" value="1"/>
</dbReference>
<dbReference type="Proteomes" id="UP000027980">
    <property type="component" value="Chromosome"/>
</dbReference>
<dbReference type="Gene3D" id="3.40.50.150">
    <property type="entry name" value="Vaccinia Virus protein VP39"/>
    <property type="match status" value="1"/>
</dbReference>
<dbReference type="GO" id="GO:0008171">
    <property type="term" value="F:O-methyltransferase activity"/>
    <property type="evidence" value="ECO:0007669"/>
    <property type="project" value="InterPro"/>
</dbReference>
<dbReference type="PROSITE" id="PS51682">
    <property type="entry name" value="SAM_OMT_I"/>
    <property type="match status" value="1"/>
</dbReference>
<comment type="function">
    <text evidence="4">Catalyzes the methylation of 5-hydroxyuridine (ho5U) to form 5-methoxyuridine (mo5U) at position 34 in tRNAs.</text>
</comment>
<keyword evidence="3 4" id="KW-0949">S-adenosyl-L-methionine</keyword>
<dbReference type="InterPro" id="IPR029063">
    <property type="entry name" value="SAM-dependent_MTases_sf"/>
</dbReference>
<dbReference type="Pfam" id="PF01596">
    <property type="entry name" value="Methyltransf_3"/>
    <property type="match status" value="1"/>
</dbReference>
<dbReference type="EMBL" id="CP008876">
    <property type="protein sequence ID" value="AIF66880.1"/>
    <property type="molecule type" value="Genomic_DNA"/>
</dbReference>
<dbReference type="GeneID" id="34220586"/>
<feature type="binding site" evidence="4">
    <location>
        <position position="157"/>
    </location>
    <ligand>
        <name>Mg(2+)</name>
        <dbReference type="ChEBI" id="CHEBI:18420"/>
    </ligand>
</feature>
<dbReference type="GO" id="GO:0030488">
    <property type="term" value="P:tRNA methylation"/>
    <property type="evidence" value="ECO:0007669"/>
    <property type="project" value="UniProtKB-UniRule"/>
</dbReference>
<evidence type="ECO:0000313" key="8">
    <source>
        <dbReference type="Proteomes" id="UP000199735"/>
    </source>
</evidence>
<dbReference type="GO" id="GO:0016300">
    <property type="term" value="F:tRNA (uridine) methyltransferase activity"/>
    <property type="evidence" value="ECO:0007669"/>
    <property type="project" value="UniProtKB-UniRule"/>
</dbReference>
<keyword evidence="1 4" id="KW-0489">Methyltransferase</keyword>
<feature type="binding site" evidence="4">
    <location>
        <position position="130"/>
    </location>
    <ligand>
        <name>Mg(2+)</name>
        <dbReference type="ChEBI" id="CHEBI:18420"/>
    </ligand>
</feature>
<reference evidence="5 7" key="1">
    <citation type="submission" date="2014-07" db="EMBL/GenBank/DDBJ databases">
        <title>Complete genome sequence of a moderately halophilic bacterium Terribacillus aidingensis MP602, isolated from Cryptomeria fortunei in Tianmu mountain in China.</title>
        <authorList>
            <person name="Wang Y."/>
            <person name="Lu P."/>
            <person name="Zhang L."/>
        </authorList>
    </citation>
    <scope>NUCLEOTIDE SEQUENCE [LARGE SCALE GENOMIC DNA]</scope>
    <source>
        <strain evidence="5 7">MP602</strain>
    </source>
</reference>
<dbReference type="PANTHER" id="PTHR10509">
    <property type="entry name" value="O-METHYLTRANSFERASE-RELATED"/>
    <property type="match status" value="1"/>
</dbReference>
<comment type="catalytic activity">
    <reaction evidence="4">
        <text>5-hydroxyuridine(34) in tRNA + S-adenosyl-L-methionine = 5-methoxyuridine(34) in tRNA + S-adenosyl-L-homocysteine + H(+)</text>
        <dbReference type="Rhea" id="RHEA:60524"/>
        <dbReference type="Rhea" id="RHEA-COMP:13381"/>
        <dbReference type="Rhea" id="RHEA-COMP:15591"/>
        <dbReference type="ChEBI" id="CHEBI:15378"/>
        <dbReference type="ChEBI" id="CHEBI:57856"/>
        <dbReference type="ChEBI" id="CHEBI:59789"/>
        <dbReference type="ChEBI" id="CHEBI:136877"/>
        <dbReference type="ChEBI" id="CHEBI:143860"/>
    </reaction>
</comment>
<evidence type="ECO:0000256" key="2">
    <source>
        <dbReference type="ARBA" id="ARBA00022679"/>
    </source>
</evidence>
<evidence type="ECO:0000313" key="7">
    <source>
        <dbReference type="Proteomes" id="UP000027980"/>
    </source>
</evidence>
<comment type="similarity">
    <text evidence="4">Belongs to the class I-like SAM-binding methyltransferase superfamily. Cation-dependent O-methyltransferase family.</text>
</comment>
<dbReference type="OrthoDB" id="9799672at2"/>
<evidence type="ECO:0000256" key="3">
    <source>
        <dbReference type="ARBA" id="ARBA00022691"/>
    </source>
</evidence>
<keyword evidence="4" id="KW-0460">Magnesium</keyword>
<evidence type="ECO:0000256" key="1">
    <source>
        <dbReference type="ARBA" id="ARBA00022603"/>
    </source>
</evidence>
<feature type="binding site" evidence="4">
    <location>
        <begin position="110"/>
        <end position="111"/>
    </location>
    <ligand>
        <name>S-adenosyl-L-methionine</name>
        <dbReference type="ChEBI" id="CHEBI:59789"/>
    </ligand>
</feature>
<feature type="binding site" evidence="4">
    <location>
        <position position="82"/>
    </location>
    <ligand>
        <name>S-adenosyl-L-methionine</name>
        <dbReference type="ChEBI" id="CHEBI:59789"/>
    </ligand>
</feature>
<keyword evidence="4" id="KW-0819">tRNA processing</keyword>
<dbReference type="RefSeq" id="WP_038561539.1">
    <property type="nucleotide sequence ID" value="NZ_CP008876.1"/>
</dbReference>
<evidence type="ECO:0000313" key="5">
    <source>
        <dbReference type="EMBL" id="AIF66880.1"/>
    </source>
</evidence>
<dbReference type="HAMAP" id="MF_02217">
    <property type="entry name" value="TrmR_methyltr"/>
    <property type="match status" value="1"/>
</dbReference>
<dbReference type="Proteomes" id="UP000199735">
    <property type="component" value="Unassembled WGS sequence"/>
</dbReference>
<feature type="binding site" evidence="4">
    <location>
        <position position="35"/>
    </location>
    <ligand>
        <name>S-adenosyl-L-methionine</name>
        <dbReference type="ChEBI" id="CHEBI:59789"/>
    </ligand>
</feature>
<accession>A0A075LJH1</accession>
<dbReference type="GO" id="GO:0000287">
    <property type="term" value="F:magnesium ion binding"/>
    <property type="evidence" value="ECO:0007669"/>
    <property type="project" value="UniProtKB-UniRule"/>
</dbReference>
<sequence length="212" mass="23966">MLQAIIGYLEEHVESSPEWAKKLEELAAEDRVPIMEPLGIQFLMQLVRLHQPDKILEIGTAIGYSALMMRHAKPDVSIVTVERDDVRHDQAVTHIQEQGAQDDILILKGDAFDLEETIRAHAPYDFVFIDAAKGQYQRFFDAYSGMLSERGVIVSDNVLFKGYVADDSEATPRKANIAKKIRKYNDWLFEHEAFHTTILPVGDGVAVSVKKK</sequence>
<keyword evidence="2 4" id="KW-0808">Transferase</keyword>
<dbReference type="EC" id="2.1.1.-" evidence="4"/>
<dbReference type="InterPro" id="IPR050362">
    <property type="entry name" value="Cation-dep_OMT"/>
</dbReference>
<dbReference type="PANTHER" id="PTHR10509:SF14">
    <property type="entry name" value="CAFFEOYL-COA O-METHYLTRANSFERASE 3-RELATED"/>
    <property type="match status" value="1"/>
</dbReference>
<dbReference type="GO" id="GO:0008757">
    <property type="term" value="F:S-adenosylmethionine-dependent methyltransferase activity"/>
    <property type="evidence" value="ECO:0007669"/>
    <property type="project" value="TreeGrafter"/>
</dbReference>
<dbReference type="KEGG" id="tap:GZ22_09670"/>
<dbReference type="InterPro" id="IPR043675">
    <property type="entry name" value="TrmR_methyltr"/>
</dbReference>